<feature type="region of interest" description="Disordered" evidence="1">
    <location>
        <begin position="448"/>
        <end position="554"/>
    </location>
</feature>
<evidence type="ECO:0000313" key="4">
    <source>
        <dbReference type="RefSeq" id="XP_013855463.1"/>
    </source>
</evidence>
<protein>
    <submittedName>
        <fullName evidence="4">Uncharacterized protein LOC106511261</fullName>
    </submittedName>
</protein>
<evidence type="ECO:0000256" key="1">
    <source>
        <dbReference type="SAM" id="MobiDB-lite"/>
    </source>
</evidence>
<sequence>MITTKQSMEDDISDVLSSVVEDVGDAVNRNISGAQILQELLSAPWLHTLLKIYECLSQFQRATPSPFLPYASGLSFEILTVLHRAHRPSAEARELCSLLSSPHVQALLSTHDSVAQSDYLPVLPPLPDELPEDEEAVRIVCLVKNNQPLSGDERRSSVGDEGAGANRGPWNSLRRLTLERLTPARRAWSGEELRMKDNEARALSLQKTQRGSFLPHYGSTVNCSSCPQRAALWKHELNLSAPDVFSPDLGSVSERPKAQREEEDDYAYPPPPVPAYSTSLPNSPFLYQKDVGESRSVPGSIRTLVRVHTAPAAPETQQPTWHQGVRTPDRWCRAGPYGKHPEPLNQSHEPSYSTGPEDNKHHHQTKHTQQRTQQHHCSVEELRTTVQTVASTIEHSSQNIRHLGQKMVAATELITDRVDENAQALNLLAEVVDKLQGIIVANKHLEASPPCRPKLHRHPVPPPRGSSLSPTVIHKPPTPYPPSSDSSSSSSAGSSLDAFMSPKPSNRGTRKKKTAGDGDVNGPVRFKNGSVSRAQQQDQQDHNGFGCLKTNKRK</sequence>
<dbReference type="InParanoid" id="A0A2I4AIY8"/>
<dbReference type="InterPro" id="IPR004172">
    <property type="entry name" value="L27_dom"/>
</dbReference>
<feature type="region of interest" description="Disordered" evidence="1">
    <location>
        <begin position="244"/>
        <end position="270"/>
    </location>
</feature>
<feature type="domain" description="L27" evidence="2">
    <location>
        <begin position="64"/>
        <end position="122"/>
    </location>
</feature>
<dbReference type="InterPro" id="IPR050716">
    <property type="entry name" value="MAGUK"/>
</dbReference>
<dbReference type="InterPro" id="IPR014775">
    <property type="entry name" value="L27_C"/>
</dbReference>
<dbReference type="Gene3D" id="1.10.287.650">
    <property type="entry name" value="L27 domain"/>
    <property type="match status" value="1"/>
</dbReference>
<keyword evidence="3" id="KW-1185">Reference proteome</keyword>
<dbReference type="Proteomes" id="UP000192220">
    <property type="component" value="Unplaced"/>
</dbReference>
<dbReference type="STRING" id="52670.A0A2I4AIY8"/>
<organism evidence="3 4">
    <name type="scientific">Austrofundulus limnaeus</name>
    <name type="common">Annual killifish</name>
    <dbReference type="NCBI Taxonomy" id="52670"/>
    <lineage>
        <taxon>Eukaryota</taxon>
        <taxon>Metazoa</taxon>
        <taxon>Chordata</taxon>
        <taxon>Craniata</taxon>
        <taxon>Vertebrata</taxon>
        <taxon>Euteleostomi</taxon>
        <taxon>Actinopterygii</taxon>
        <taxon>Neopterygii</taxon>
        <taxon>Teleostei</taxon>
        <taxon>Neoteleostei</taxon>
        <taxon>Acanthomorphata</taxon>
        <taxon>Ovalentaria</taxon>
        <taxon>Atherinomorphae</taxon>
        <taxon>Cyprinodontiformes</taxon>
        <taxon>Rivulidae</taxon>
        <taxon>Austrofundulus</taxon>
    </lineage>
</organism>
<feature type="region of interest" description="Disordered" evidence="1">
    <location>
        <begin position="310"/>
        <end position="375"/>
    </location>
</feature>
<dbReference type="SUPFAM" id="SSF101288">
    <property type="entry name" value="L27 domain"/>
    <property type="match status" value="1"/>
</dbReference>
<dbReference type="PANTHER" id="PTHR23122">
    <property type="entry name" value="MEMBRANE-ASSOCIATED GUANYLATE KINASE MAGUK"/>
    <property type="match status" value="1"/>
</dbReference>
<evidence type="ECO:0000259" key="2">
    <source>
        <dbReference type="PROSITE" id="PS51022"/>
    </source>
</evidence>
<gene>
    <name evidence="4" type="primary">LOC106511261</name>
</gene>
<feature type="compositionally biased region" description="Polar residues" evidence="1">
    <location>
        <begin position="344"/>
        <end position="356"/>
    </location>
</feature>
<feature type="compositionally biased region" description="Low complexity" evidence="1">
    <location>
        <begin position="483"/>
        <end position="495"/>
    </location>
</feature>
<dbReference type="PROSITE" id="PS51022">
    <property type="entry name" value="L27"/>
    <property type="match status" value="1"/>
</dbReference>
<dbReference type="AlphaFoldDB" id="A0A2I4AIY8"/>
<dbReference type="OrthoDB" id="439127at2759"/>
<dbReference type="Pfam" id="PF02828">
    <property type="entry name" value="L27"/>
    <property type="match status" value="2"/>
</dbReference>
<reference evidence="4" key="1">
    <citation type="submission" date="2025-08" db="UniProtKB">
        <authorList>
            <consortium name="RefSeq"/>
        </authorList>
    </citation>
    <scope>IDENTIFICATION</scope>
</reference>
<dbReference type="SMART" id="SM00569">
    <property type="entry name" value="L27"/>
    <property type="match status" value="2"/>
</dbReference>
<dbReference type="GeneID" id="106511261"/>
<dbReference type="InterPro" id="IPR036892">
    <property type="entry name" value="L27_dom_sf"/>
</dbReference>
<evidence type="ECO:0000313" key="3">
    <source>
        <dbReference type="Proteomes" id="UP000192220"/>
    </source>
</evidence>
<accession>A0A2I4AIY8</accession>
<feature type="region of interest" description="Disordered" evidence="1">
    <location>
        <begin position="150"/>
        <end position="170"/>
    </location>
</feature>
<name>A0A2I4AIY8_AUSLI</name>
<proteinExistence type="predicted"/>
<dbReference type="RefSeq" id="XP_013855463.1">
    <property type="nucleotide sequence ID" value="XM_014000009.1"/>
</dbReference>
<dbReference type="KEGG" id="alim:106511261"/>
<feature type="compositionally biased region" description="Polar residues" evidence="1">
    <location>
        <begin position="529"/>
        <end position="538"/>
    </location>
</feature>